<dbReference type="InterPro" id="IPR006843">
    <property type="entry name" value="PAP/fibrillin_dom"/>
</dbReference>
<feature type="compositionally biased region" description="Basic and acidic residues" evidence="4">
    <location>
        <begin position="474"/>
        <end position="489"/>
    </location>
</feature>
<evidence type="ECO:0000256" key="1">
    <source>
        <dbReference type="ARBA" id="ARBA00004474"/>
    </source>
</evidence>
<keyword evidence="3" id="KW-0809">Transit peptide</keyword>
<keyword evidence="2" id="KW-0934">Plastid</keyword>
<feature type="region of interest" description="Disordered" evidence="4">
    <location>
        <begin position="203"/>
        <end position="251"/>
    </location>
</feature>
<proteinExistence type="predicted"/>
<dbReference type="SMR" id="A0A2G3ANQ5"/>
<sequence>MQTLSLSCRGMSCGGGEAISGIPSAGYRKLSQLSMSTTTYSVKFHKWGSERITLPLGRGGRRTVFERPSARYRKLSQFSIRSSFSPFNDPLDFFIPKHQSNKSEGNKGNSDDKLISFVDEWGEKSEPELRPVTKLSDSDPPIDIDEWGTNNSSGIEDEWGEKSGPELRPEKTVSDSDPPIDEDEWIGAKIHKVMSKTTDRVKVWKSKPEPEPEVVKVEDEGSEKKKESLLDSDTQEVKGERVGAKPDPTRIHTRLVPLPSLVQLPKLGKIAGGNIDRIKNEVVSSNETRSFADEQGENSEPEPLQVESLPDSDPPKDEDERIRAKQAKPDPTHIRIAPLTSLAKLGKIVGDRTDHVKNEGVSSNETTSFVDELGEKLKLEPKPIVSLPDSDPLEDKDERVEAKQAKTDSTHTHIAPLPSLTKLGKLMGNKTDEVKNEGVSSKKTTSFVDELGEKLELEPEPVVSLSDSDPLEDKDERVGAKQAKTDPTHTHIAPLPSLTKLGKLVGEDIDRVKNEVVSINKATSFVDELGEKLELEPEPVVSLPDSDSPEDKDERFEAKKAKPNLTHSHIAPLSSLTKLGKLVGEDIDRVKNEVVSVNKATSFVDELGEKLEPELQLVTSLLDSDPLKVVDELGVTELMGRLTAVVVQEERVAELKRSLIDTVYGTDFGLKASSEVRAEALELVAQLEAANPTPNPVESPELLDGNWILVFTAFSELLPLLAVGTIPLLKVEKISQAISTRSLTIENSTTVSSPVAALSFSATAAFEVQSPSRIQVGFKEGTLTLKPPEIMSKLLPGNMDILGQNISLLPLQQSLGSLENAAAGITQTIFGLPTVKFPIPGEWTKSWLITTYLDKDLRISRGDGGLFVLVKEESSFLEIGSKVLSRLV</sequence>
<dbReference type="EMBL" id="AYRZ02000001">
    <property type="protein sequence ID" value="PHT95864.1"/>
    <property type="molecule type" value="Genomic_DNA"/>
</dbReference>
<evidence type="ECO:0000313" key="6">
    <source>
        <dbReference type="EMBL" id="PHT95864.1"/>
    </source>
</evidence>
<name>A0A2G3ANQ5_CAPAN</name>
<comment type="caution">
    <text evidence="6">The sequence shown here is derived from an EMBL/GenBank/DDBJ whole genome shotgun (WGS) entry which is preliminary data.</text>
</comment>
<feature type="compositionally biased region" description="Basic and acidic residues" evidence="4">
    <location>
        <begin position="160"/>
        <end position="174"/>
    </location>
</feature>
<feature type="domain" description="Plastid lipid-associated protein/fibrillin conserved" evidence="5">
    <location>
        <begin position="654"/>
        <end position="869"/>
    </location>
</feature>
<evidence type="ECO:0000256" key="4">
    <source>
        <dbReference type="SAM" id="MobiDB-lite"/>
    </source>
</evidence>
<dbReference type="OrthoDB" id="10298310at2759"/>
<dbReference type="Pfam" id="PF04755">
    <property type="entry name" value="PAP_fibrillin"/>
    <property type="match status" value="1"/>
</dbReference>
<dbReference type="Proteomes" id="UP000222542">
    <property type="component" value="Unassembled WGS sequence"/>
</dbReference>
<keyword evidence="7" id="KW-1185">Reference proteome</keyword>
<comment type="subcellular location">
    <subcellularLocation>
        <location evidence="1">Plastid</location>
    </subcellularLocation>
</comment>
<dbReference type="GO" id="GO:0010117">
    <property type="term" value="P:photoprotection"/>
    <property type="evidence" value="ECO:0000318"/>
    <property type="project" value="GO_Central"/>
</dbReference>
<dbReference type="PANTHER" id="PTHR31906">
    <property type="entry name" value="PLASTID-LIPID-ASSOCIATED PROTEIN 4, CHLOROPLASTIC-RELATED"/>
    <property type="match status" value="1"/>
</dbReference>
<feature type="region of interest" description="Disordered" evidence="4">
    <location>
        <begin position="126"/>
        <end position="183"/>
    </location>
</feature>
<reference evidence="6 7" key="2">
    <citation type="journal article" date="2017" name="Genome Biol.">
        <title>New reference genome sequences of hot pepper reveal the massive evolution of plant disease-resistance genes by retroduplication.</title>
        <authorList>
            <person name="Kim S."/>
            <person name="Park J."/>
            <person name="Yeom S.I."/>
            <person name="Kim Y.M."/>
            <person name="Seo E."/>
            <person name="Kim K.T."/>
            <person name="Kim M.S."/>
            <person name="Lee J.M."/>
            <person name="Cheong K."/>
            <person name="Shin H.S."/>
            <person name="Kim S.B."/>
            <person name="Han K."/>
            <person name="Lee J."/>
            <person name="Park M."/>
            <person name="Lee H.A."/>
            <person name="Lee H.Y."/>
            <person name="Lee Y."/>
            <person name="Oh S."/>
            <person name="Lee J.H."/>
            <person name="Choi E."/>
            <person name="Choi E."/>
            <person name="Lee S.E."/>
            <person name="Jeon J."/>
            <person name="Kim H."/>
            <person name="Choi G."/>
            <person name="Song H."/>
            <person name="Lee J."/>
            <person name="Lee S.C."/>
            <person name="Kwon J.K."/>
            <person name="Lee H.Y."/>
            <person name="Koo N."/>
            <person name="Hong Y."/>
            <person name="Kim R.W."/>
            <person name="Kang W.H."/>
            <person name="Huh J.H."/>
            <person name="Kang B.C."/>
            <person name="Yang T.J."/>
            <person name="Lee Y.H."/>
            <person name="Bennetzen J.L."/>
            <person name="Choi D."/>
        </authorList>
    </citation>
    <scope>NUCLEOTIDE SEQUENCE [LARGE SCALE GENOMIC DNA]</scope>
    <source>
        <strain evidence="7">cv. CM334</strain>
    </source>
</reference>
<feature type="region of interest" description="Disordered" evidence="4">
    <location>
        <begin position="536"/>
        <end position="563"/>
    </location>
</feature>
<feature type="compositionally biased region" description="Basic and acidic residues" evidence="4">
    <location>
        <begin position="203"/>
        <end position="250"/>
    </location>
</feature>
<dbReference type="STRING" id="4072.A0A2G3ANQ5"/>
<protein>
    <submittedName>
        <fullName evidence="6">Plastid-lipid-associated protein 3, chloroplastic</fullName>
    </submittedName>
</protein>
<organism evidence="6 7">
    <name type="scientific">Capsicum annuum</name>
    <name type="common">Capsicum pepper</name>
    <dbReference type="NCBI Taxonomy" id="4072"/>
    <lineage>
        <taxon>Eukaryota</taxon>
        <taxon>Viridiplantae</taxon>
        <taxon>Streptophyta</taxon>
        <taxon>Embryophyta</taxon>
        <taxon>Tracheophyta</taxon>
        <taxon>Spermatophyta</taxon>
        <taxon>Magnoliopsida</taxon>
        <taxon>eudicotyledons</taxon>
        <taxon>Gunneridae</taxon>
        <taxon>Pentapetalae</taxon>
        <taxon>asterids</taxon>
        <taxon>lamiids</taxon>
        <taxon>Solanales</taxon>
        <taxon>Solanaceae</taxon>
        <taxon>Solanoideae</taxon>
        <taxon>Capsiceae</taxon>
        <taxon>Capsicum</taxon>
    </lineage>
</organism>
<reference evidence="6 7" key="1">
    <citation type="journal article" date="2014" name="Nat. Genet.">
        <title>Genome sequence of the hot pepper provides insights into the evolution of pungency in Capsicum species.</title>
        <authorList>
            <person name="Kim S."/>
            <person name="Park M."/>
            <person name="Yeom S.I."/>
            <person name="Kim Y.M."/>
            <person name="Lee J.M."/>
            <person name="Lee H.A."/>
            <person name="Seo E."/>
            <person name="Choi J."/>
            <person name="Cheong K."/>
            <person name="Kim K.T."/>
            <person name="Jung K."/>
            <person name="Lee G.W."/>
            <person name="Oh S.K."/>
            <person name="Bae C."/>
            <person name="Kim S.B."/>
            <person name="Lee H.Y."/>
            <person name="Kim S.Y."/>
            <person name="Kim M.S."/>
            <person name="Kang B.C."/>
            <person name="Jo Y.D."/>
            <person name="Yang H.B."/>
            <person name="Jeong H.J."/>
            <person name="Kang W.H."/>
            <person name="Kwon J.K."/>
            <person name="Shin C."/>
            <person name="Lim J.Y."/>
            <person name="Park J.H."/>
            <person name="Huh J.H."/>
            <person name="Kim J.S."/>
            <person name="Kim B.D."/>
            <person name="Cohen O."/>
            <person name="Paran I."/>
            <person name="Suh M.C."/>
            <person name="Lee S.B."/>
            <person name="Kim Y.K."/>
            <person name="Shin Y."/>
            <person name="Noh S.J."/>
            <person name="Park J."/>
            <person name="Seo Y.S."/>
            <person name="Kwon S.Y."/>
            <person name="Kim H.A."/>
            <person name="Park J.M."/>
            <person name="Kim H.J."/>
            <person name="Choi S.B."/>
            <person name="Bosland P.W."/>
            <person name="Reeves G."/>
            <person name="Jo S.H."/>
            <person name="Lee B.W."/>
            <person name="Cho H.T."/>
            <person name="Choi H.S."/>
            <person name="Lee M.S."/>
            <person name="Yu Y."/>
            <person name="Do Choi Y."/>
            <person name="Park B.S."/>
            <person name="van Deynze A."/>
            <person name="Ashrafi H."/>
            <person name="Hill T."/>
            <person name="Kim W.T."/>
            <person name="Pai H.S."/>
            <person name="Ahn H.K."/>
            <person name="Yeam I."/>
            <person name="Giovannoni J.J."/>
            <person name="Rose J.K."/>
            <person name="Sorensen I."/>
            <person name="Lee S.J."/>
            <person name="Kim R.W."/>
            <person name="Choi I.Y."/>
            <person name="Choi B.S."/>
            <person name="Lim J.S."/>
            <person name="Lee Y.H."/>
            <person name="Choi D."/>
        </authorList>
    </citation>
    <scope>NUCLEOTIDE SEQUENCE [LARGE SCALE GENOMIC DNA]</scope>
    <source>
        <strain evidence="7">cv. CM334</strain>
    </source>
</reference>
<evidence type="ECO:0000256" key="3">
    <source>
        <dbReference type="ARBA" id="ARBA00022946"/>
    </source>
</evidence>
<dbReference type="InterPro" id="IPR039633">
    <property type="entry name" value="PAP"/>
</dbReference>
<gene>
    <name evidence="6" type="ORF">T459_03746</name>
</gene>
<feature type="region of interest" description="Disordered" evidence="4">
    <location>
        <begin position="269"/>
        <end position="334"/>
    </location>
</feature>
<evidence type="ECO:0000259" key="5">
    <source>
        <dbReference type="Pfam" id="PF04755"/>
    </source>
</evidence>
<feature type="compositionally biased region" description="Basic and acidic residues" evidence="4">
    <location>
        <begin position="313"/>
        <end position="333"/>
    </location>
</feature>
<dbReference type="GO" id="GO:0009535">
    <property type="term" value="C:chloroplast thylakoid membrane"/>
    <property type="evidence" value="ECO:0000318"/>
    <property type="project" value="GO_Central"/>
</dbReference>
<feature type="region of interest" description="Disordered" evidence="4">
    <location>
        <begin position="452"/>
        <end position="493"/>
    </location>
</feature>
<dbReference type="AlphaFoldDB" id="A0A2G3ANQ5"/>
<dbReference type="Gramene" id="PHT95864">
    <property type="protein sequence ID" value="PHT95864"/>
    <property type="gene ID" value="T459_03746"/>
</dbReference>
<evidence type="ECO:0000256" key="2">
    <source>
        <dbReference type="ARBA" id="ARBA00022640"/>
    </source>
</evidence>
<evidence type="ECO:0000313" key="7">
    <source>
        <dbReference type="Proteomes" id="UP000222542"/>
    </source>
</evidence>
<accession>A0A2G3ANQ5</accession>